<dbReference type="EMBL" id="CP034563">
    <property type="protein sequence ID" value="AZQ64885.1"/>
    <property type="molecule type" value="Genomic_DNA"/>
</dbReference>
<dbReference type="Proteomes" id="UP000267268">
    <property type="component" value="Chromosome 2"/>
</dbReference>
<evidence type="ECO:0000313" key="5">
    <source>
        <dbReference type="Proteomes" id="UP000267268"/>
    </source>
</evidence>
<reference evidence="4 5" key="1">
    <citation type="submission" date="2018-12" db="EMBL/GenBank/DDBJ databases">
        <title>Flammeovirga pectinis sp. nov., isolated from the gut of the Korean scallop, Patinopecten yessoensis.</title>
        <authorList>
            <person name="Bae J.-W."/>
            <person name="Jeong Y.-S."/>
            <person name="Kang W."/>
        </authorList>
    </citation>
    <scope>NUCLEOTIDE SEQUENCE [LARGE SCALE GENOMIC DNA]</scope>
    <source>
        <strain evidence="4 5">L12M1</strain>
    </source>
</reference>
<evidence type="ECO:0000313" key="4">
    <source>
        <dbReference type="EMBL" id="AZQ64885.1"/>
    </source>
</evidence>
<dbReference type="Gene3D" id="2.160.20.10">
    <property type="entry name" value="Single-stranded right-handed beta-helix, Pectin lyase-like"/>
    <property type="match status" value="3"/>
</dbReference>
<proteinExistence type="predicted"/>
<keyword evidence="5" id="KW-1185">Reference proteome</keyword>
<evidence type="ECO:0000256" key="1">
    <source>
        <dbReference type="SAM" id="SignalP"/>
    </source>
</evidence>
<dbReference type="AlphaFoldDB" id="A0A3Q9FUI7"/>
<dbReference type="InterPro" id="IPR006626">
    <property type="entry name" value="PbH1"/>
</dbReference>
<organism evidence="4 5">
    <name type="scientific">Flammeovirga pectinis</name>
    <dbReference type="NCBI Taxonomy" id="2494373"/>
    <lineage>
        <taxon>Bacteria</taxon>
        <taxon>Pseudomonadati</taxon>
        <taxon>Bacteroidota</taxon>
        <taxon>Cytophagia</taxon>
        <taxon>Cytophagales</taxon>
        <taxon>Flammeovirgaceae</taxon>
        <taxon>Flammeovirga</taxon>
    </lineage>
</organism>
<feature type="domain" description="Right handed beta helix" evidence="2">
    <location>
        <begin position="608"/>
        <end position="767"/>
    </location>
</feature>
<feature type="domain" description="Secretion system C-terminal sorting" evidence="3">
    <location>
        <begin position="907"/>
        <end position="966"/>
    </location>
</feature>
<dbReference type="InterPro" id="IPR026444">
    <property type="entry name" value="Secre_tail"/>
</dbReference>
<dbReference type="OrthoDB" id="976933at2"/>
<dbReference type="Pfam" id="PF13229">
    <property type="entry name" value="Beta_helix"/>
    <property type="match status" value="2"/>
</dbReference>
<sequence length="970" mass="107113">MKKIITVALLWFLTFLPGFASNYYVDAINGNDTNNGTSESSAWKSMNKVNTLTLNGGDAVYFKAGVEIYGTLKPKGSGTSENPIIIGKYGGEAHAKINGEGYTSVITLSNVQGYIVKDLELVNDQGTALEDNALTERVGVTLSNSTDGIKYFFKFSNLKMHDIYPNNPTDDEANDPAYKGYGFKITTYGNKETYIDGVTIENCEIYDIGYRGIIGGRWSTVAPEYAMNKNIVIRNNHIHNIGGAGIVPMHMENLLVEDNIVDHPGDTSDPRMIGRGSGIWPLRCKNVLIQRNQFLSARGKQDSCGAHIDIGNEDITIQYNYSYDNEGGFVEVLGGNKNSIYRYNISVNDGWRTGNHLGVIFWIGGYMGNNLDPEGSVNTQVYNNTIYVGEGITTYVLLQYGTENMFKNNIVHIHKNANLIYRNYSYENNFEKVDVDFDHNIFYKEDANGNPTTAPIDKDAKSVIAMPYGDNDAFIDPLIKIPGSTAADDYKLDYFSPAKSAGEIIKNAGVYDYWQSLLPKDINPTIGGQELVEVERTESKTYYLDDNNGNDNNDGLSISTPFKSVDRVNALTLLAGDSILFKGGTTFDGQLIISAKGTEENPIIIDTYGTESATLEVSNFLSVLKLDGATNIQVSNLSFKNKTSPVSEQYGIEIMNSDNIKISSCSLLAIETVDGAIVIDGATNIIVEKSEIVGTKEGYAFLLKNENRNITLQYNYLLENKSGVVKASGVLSALNFRYNLSINNEGYFVWMDELTSVENISMYNNTVYTKENITSRFQIGEGVQVMFKNNIIQTEGTFIANSKEEQNDFNHNNYFGAIVGFPTGDNDLIINPLLINPGSVFDNDYILAANSPLIGKGIAINNAGTEDYFGNIITITGNWNIGANQVASEEEIITNVVSDLDDINIVVYPNPTTNFIYLKNVPNEEVVQLITLLGKTLQREVKHQSFSLEGLVDGVYILKIGNHVTRIIKY</sequence>
<feature type="domain" description="Right handed beta helix" evidence="2">
    <location>
        <begin position="144"/>
        <end position="293"/>
    </location>
</feature>
<evidence type="ECO:0000259" key="3">
    <source>
        <dbReference type="Pfam" id="PF18962"/>
    </source>
</evidence>
<name>A0A3Q9FUI7_9BACT</name>
<feature type="chain" id="PRO_5018707996" evidence="1">
    <location>
        <begin position="21"/>
        <end position="970"/>
    </location>
</feature>
<dbReference type="RefSeq" id="WP_126619047.1">
    <property type="nucleotide sequence ID" value="NZ_CP034563.1"/>
</dbReference>
<evidence type="ECO:0000259" key="2">
    <source>
        <dbReference type="Pfam" id="PF13229"/>
    </source>
</evidence>
<gene>
    <name evidence="4" type="ORF">EI427_21915</name>
</gene>
<dbReference type="KEGG" id="fll:EI427_21915"/>
<dbReference type="NCBIfam" id="TIGR04183">
    <property type="entry name" value="Por_Secre_tail"/>
    <property type="match status" value="1"/>
</dbReference>
<dbReference type="SMART" id="SM00710">
    <property type="entry name" value="PbH1"/>
    <property type="match status" value="9"/>
</dbReference>
<dbReference type="SUPFAM" id="SSF51126">
    <property type="entry name" value="Pectin lyase-like"/>
    <property type="match status" value="2"/>
</dbReference>
<dbReference type="InterPro" id="IPR039448">
    <property type="entry name" value="Beta_helix"/>
</dbReference>
<feature type="signal peptide" evidence="1">
    <location>
        <begin position="1"/>
        <end position="20"/>
    </location>
</feature>
<accession>A0A3Q9FUI7</accession>
<keyword evidence="1" id="KW-0732">Signal</keyword>
<dbReference type="InterPro" id="IPR012334">
    <property type="entry name" value="Pectin_lyas_fold"/>
</dbReference>
<dbReference type="InterPro" id="IPR011050">
    <property type="entry name" value="Pectin_lyase_fold/virulence"/>
</dbReference>
<protein>
    <submittedName>
        <fullName evidence="4">T9SS type A sorting domain-containing protein</fullName>
    </submittedName>
</protein>
<dbReference type="Pfam" id="PF18962">
    <property type="entry name" value="Por_Secre_tail"/>
    <property type="match status" value="1"/>
</dbReference>